<evidence type="ECO:0000313" key="1">
    <source>
        <dbReference type="EMBL" id="KAI3720875.1"/>
    </source>
</evidence>
<evidence type="ECO:0000313" key="2">
    <source>
        <dbReference type="Proteomes" id="UP001055811"/>
    </source>
</evidence>
<reference evidence="2" key="1">
    <citation type="journal article" date="2022" name="Mol. Ecol. Resour.">
        <title>The genomes of chicory, endive, great burdock and yacon provide insights into Asteraceae palaeo-polyploidization history and plant inulin production.</title>
        <authorList>
            <person name="Fan W."/>
            <person name="Wang S."/>
            <person name="Wang H."/>
            <person name="Wang A."/>
            <person name="Jiang F."/>
            <person name="Liu H."/>
            <person name="Zhao H."/>
            <person name="Xu D."/>
            <person name="Zhang Y."/>
        </authorList>
    </citation>
    <scope>NUCLEOTIDE SEQUENCE [LARGE SCALE GENOMIC DNA]</scope>
    <source>
        <strain evidence="2">cv. Punajuju</strain>
    </source>
</reference>
<reference evidence="1 2" key="2">
    <citation type="journal article" date="2022" name="Mol. Ecol. Resour.">
        <title>The genomes of chicory, endive, great burdock and yacon provide insights into Asteraceae paleo-polyploidization history and plant inulin production.</title>
        <authorList>
            <person name="Fan W."/>
            <person name="Wang S."/>
            <person name="Wang H."/>
            <person name="Wang A."/>
            <person name="Jiang F."/>
            <person name="Liu H."/>
            <person name="Zhao H."/>
            <person name="Xu D."/>
            <person name="Zhang Y."/>
        </authorList>
    </citation>
    <scope>NUCLEOTIDE SEQUENCE [LARGE SCALE GENOMIC DNA]</scope>
    <source>
        <strain evidence="2">cv. Punajuju</strain>
        <tissue evidence="1">Leaves</tissue>
    </source>
</reference>
<dbReference type="Proteomes" id="UP001055811">
    <property type="component" value="Linkage Group LG06"/>
</dbReference>
<comment type="caution">
    <text evidence="1">The sequence shown here is derived from an EMBL/GenBank/DDBJ whole genome shotgun (WGS) entry which is preliminary data.</text>
</comment>
<sequence>MMQVPTYSVEAFPITNTGEFPVFCRSTSFSSLIPCLTENWGDLPLKVDDSEDMVIYGILRDAVSVGWTPFNFSGKEIKAETTPFIFSGKEVKTETTPFNFSGKEVKAELTPFDLSRKEIKAESTELETTPATYTPPLLSLPAKVEEAVSTSVAASPKGKHYRGVRQRPWGKFAAEIRDPAKSGARVWLGTYETAEEAATAYDIAAYRMRGSKALLNFPHRIGLNEPEPVRVTSKRRSPEPSTSASSASVSGSPKRRNTKLTTAEQVEPEVQSRSSNVVDVVSG</sequence>
<organism evidence="1 2">
    <name type="scientific">Cichorium intybus</name>
    <name type="common">Chicory</name>
    <dbReference type="NCBI Taxonomy" id="13427"/>
    <lineage>
        <taxon>Eukaryota</taxon>
        <taxon>Viridiplantae</taxon>
        <taxon>Streptophyta</taxon>
        <taxon>Embryophyta</taxon>
        <taxon>Tracheophyta</taxon>
        <taxon>Spermatophyta</taxon>
        <taxon>Magnoliopsida</taxon>
        <taxon>eudicotyledons</taxon>
        <taxon>Gunneridae</taxon>
        <taxon>Pentapetalae</taxon>
        <taxon>asterids</taxon>
        <taxon>campanulids</taxon>
        <taxon>Asterales</taxon>
        <taxon>Asteraceae</taxon>
        <taxon>Cichorioideae</taxon>
        <taxon>Cichorieae</taxon>
        <taxon>Cichoriinae</taxon>
        <taxon>Cichorium</taxon>
    </lineage>
</organism>
<name>A0ACB9BF87_CICIN</name>
<dbReference type="EMBL" id="CM042014">
    <property type="protein sequence ID" value="KAI3720875.1"/>
    <property type="molecule type" value="Genomic_DNA"/>
</dbReference>
<protein>
    <submittedName>
        <fullName evidence="1">Uncharacterized protein</fullName>
    </submittedName>
</protein>
<keyword evidence="2" id="KW-1185">Reference proteome</keyword>
<proteinExistence type="predicted"/>
<accession>A0ACB9BF87</accession>
<gene>
    <name evidence="1" type="ORF">L2E82_31873</name>
</gene>